<organism evidence="1 2">
    <name type="scientific">Deinococcus hopiensis KR-140</name>
    <dbReference type="NCBI Taxonomy" id="695939"/>
    <lineage>
        <taxon>Bacteria</taxon>
        <taxon>Thermotogati</taxon>
        <taxon>Deinococcota</taxon>
        <taxon>Deinococci</taxon>
        <taxon>Deinococcales</taxon>
        <taxon>Deinococcaceae</taxon>
        <taxon>Deinococcus</taxon>
    </lineage>
</organism>
<sequence length="63" mass="7628">MNEGVAVVGWGWDLETLEERRKHAHVLLEQVVLIKSRQMEWEVTREERKWRKLNQRRNADSLS</sequence>
<proteinExistence type="predicted"/>
<dbReference type="RefSeq" id="WP_084045425.1">
    <property type="nucleotide sequence ID" value="NZ_FWWU01000003.1"/>
</dbReference>
<accession>A0A1W1UDH5</accession>
<dbReference type="AlphaFoldDB" id="A0A1W1UDH5"/>
<evidence type="ECO:0000313" key="2">
    <source>
        <dbReference type="Proteomes" id="UP000192582"/>
    </source>
</evidence>
<dbReference type="EMBL" id="FWWU01000003">
    <property type="protein sequence ID" value="SMB79156.1"/>
    <property type="molecule type" value="Genomic_DNA"/>
</dbReference>
<protein>
    <submittedName>
        <fullName evidence="1">Uncharacterized protein</fullName>
    </submittedName>
</protein>
<dbReference type="Proteomes" id="UP000192582">
    <property type="component" value="Unassembled WGS sequence"/>
</dbReference>
<evidence type="ECO:0000313" key="1">
    <source>
        <dbReference type="EMBL" id="SMB79156.1"/>
    </source>
</evidence>
<name>A0A1W1UDH5_9DEIO</name>
<gene>
    <name evidence="1" type="ORF">SAMN00790413_05800</name>
</gene>
<reference evidence="1 2" key="1">
    <citation type="submission" date="2017-04" db="EMBL/GenBank/DDBJ databases">
        <authorList>
            <person name="Afonso C.L."/>
            <person name="Miller P.J."/>
            <person name="Scott M.A."/>
            <person name="Spackman E."/>
            <person name="Goraichik I."/>
            <person name="Dimitrov K.M."/>
            <person name="Suarez D.L."/>
            <person name="Swayne D.E."/>
        </authorList>
    </citation>
    <scope>NUCLEOTIDE SEQUENCE [LARGE SCALE GENOMIC DNA]</scope>
    <source>
        <strain evidence="1 2">KR-140</strain>
    </source>
</reference>
<keyword evidence="2" id="KW-1185">Reference proteome</keyword>